<keyword evidence="2 5" id="KW-0812">Transmembrane</keyword>
<name>A0A2S7WVV9_9FLAO</name>
<feature type="transmembrane region" description="Helical" evidence="5">
    <location>
        <begin position="115"/>
        <end position="135"/>
    </location>
</feature>
<evidence type="ECO:0000313" key="8">
    <source>
        <dbReference type="Proteomes" id="UP000239068"/>
    </source>
</evidence>
<reference evidence="7 8" key="1">
    <citation type="submission" date="2016-12" db="EMBL/GenBank/DDBJ databases">
        <title>Trade-off between light-utilization and light-protection in marine flavobacteria.</title>
        <authorList>
            <person name="Kumagai Y."/>
            <person name="Yoshizawa S."/>
            <person name="Kogure K."/>
            <person name="Iwasaki W."/>
        </authorList>
    </citation>
    <scope>NUCLEOTIDE SEQUENCE [LARGE SCALE GENOMIC DNA]</scope>
    <source>
        <strain evidence="7 8">ATCC 43844</strain>
    </source>
</reference>
<evidence type="ECO:0000256" key="3">
    <source>
        <dbReference type="ARBA" id="ARBA00022989"/>
    </source>
</evidence>
<gene>
    <name evidence="7" type="ORF">BTO16_03770</name>
</gene>
<evidence type="ECO:0000256" key="4">
    <source>
        <dbReference type="ARBA" id="ARBA00023136"/>
    </source>
</evidence>
<comment type="subcellular location">
    <subcellularLocation>
        <location evidence="1">Membrane</location>
        <topology evidence="1">Multi-pass membrane protein</topology>
    </subcellularLocation>
</comment>
<keyword evidence="4 5" id="KW-0472">Membrane</keyword>
<dbReference type="Proteomes" id="UP000239068">
    <property type="component" value="Unassembled WGS sequence"/>
</dbReference>
<dbReference type="InterPro" id="IPR010432">
    <property type="entry name" value="RDD"/>
</dbReference>
<dbReference type="PANTHER" id="PTHR38480">
    <property type="entry name" value="SLR0254 PROTEIN"/>
    <property type="match status" value="1"/>
</dbReference>
<dbReference type="PANTHER" id="PTHR38480:SF1">
    <property type="entry name" value="SLR0254 PROTEIN"/>
    <property type="match status" value="1"/>
</dbReference>
<evidence type="ECO:0000256" key="5">
    <source>
        <dbReference type="SAM" id="Phobius"/>
    </source>
</evidence>
<organism evidence="7 8">
    <name type="scientific">Polaribacter glomeratus</name>
    <dbReference type="NCBI Taxonomy" id="102"/>
    <lineage>
        <taxon>Bacteria</taxon>
        <taxon>Pseudomonadati</taxon>
        <taxon>Bacteroidota</taxon>
        <taxon>Flavobacteriia</taxon>
        <taxon>Flavobacteriales</taxon>
        <taxon>Flavobacteriaceae</taxon>
    </lineage>
</organism>
<evidence type="ECO:0000256" key="2">
    <source>
        <dbReference type="ARBA" id="ARBA00022692"/>
    </source>
</evidence>
<feature type="domain" description="RDD" evidence="6">
    <location>
        <begin position="18"/>
        <end position="174"/>
    </location>
</feature>
<proteinExistence type="predicted"/>
<accession>A0A2S7WVV9</accession>
<keyword evidence="3 5" id="KW-1133">Transmembrane helix</keyword>
<feature type="transmembrane region" description="Helical" evidence="5">
    <location>
        <begin position="141"/>
        <end position="161"/>
    </location>
</feature>
<evidence type="ECO:0000256" key="1">
    <source>
        <dbReference type="ARBA" id="ARBA00004141"/>
    </source>
</evidence>
<feature type="transmembrane region" description="Helical" evidence="5">
    <location>
        <begin position="60"/>
        <end position="79"/>
    </location>
</feature>
<feature type="transmembrane region" description="Helical" evidence="5">
    <location>
        <begin position="21"/>
        <end position="40"/>
    </location>
</feature>
<dbReference type="Pfam" id="PF06271">
    <property type="entry name" value="RDD"/>
    <property type="match status" value="1"/>
</dbReference>
<dbReference type="GO" id="GO:0016020">
    <property type="term" value="C:membrane"/>
    <property type="evidence" value="ECO:0007669"/>
    <property type="project" value="UniProtKB-SubCell"/>
</dbReference>
<comment type="caution">
    <text evidence="7">The sequence shown here is derived from an EMBL/GenBank/DDBJ whole genome shotgun (WGS) entry which is preliminary data.</text>
</comment>
<keyword evidence="8" id="KW-1185">Reference proteome</keyword>
<dbReference type="AlphaFoldDB" id="A0A2S7WVV9"/>
<evidence type="ECO:0000313" key="7">
    <source>
        <dbReference type="EMBL" id="PQJ81739.1"/>
    </source>
</evidence>
<evidence type="ECO:0000259" key="6">
    <source>
        <dbReference type="Pfam" id="PF06271"/>
    </source>
</evidence>
<dbReference type="EMBL" id="MSCM01000001">
    <property type="protein sequence ID" value="PQJ81739.1"/>
    <property type="molecule type" value="Genomic_DNA"/>
</dbReference>
<sequence>MKTLQIKTAQNVNINFTVATVFQRLSAFALDNVVKFAYFYFSNKLFGFSMLDDSLNGDGWTIKAVEVLFLIPITFYSLYSEILMDGQTIGKRLLKLKVINIDGFKPSITDYIMRWFLRVVDFNLFLLLFVYVASLGLNDQYVLLVVIFLFGKLVGFFLILFTNKSQRFGDIIANTIVITLKDDVKFSQTILEDIQFDYKPTYANVIKLSDNDLRIIKETYKTAVKHSDFKTLIKLRSKILEVTDIKSIHKSDLEFIDTVLKDYNYYTQSM</sequence>
<dbReference type="RefSeq" id="WP_105020310.1">
    <property type="nucleotide sequence ID" value="NZ_MSCM01000001.1"/>
</dbReference>
<protein>
    <submittedName>
        <fullName evidence="7">RDD family protein</fullName>
    </submittedName>
</protein>
<dbReference type="OrthoDB" id="9814143at2"/>